<keyword evidence="3" id="KW-1003">Cell membrane</keyword>
<dbReference type="Pfam" id="PF02534">
    <property type="entry name" value="T4SS-DNA_transf"/>
    <property type="match status" value="1"/>
</dbReference>
<dbReference type="AlphaFoldDB" id="A0A845QND2"/>
<comment type="similarity">
    <text evidence="2">Belongs to the VirD4/TraG family.</text>
</comment>
<reference evidence="8 9" key="1">
    <citation type="submission" date="2018-08" db="EMBL/GenBank/DDBJ databases">
        <title>Murine metabolic-syndrome-specific gut microbial biobank.</title>
        <authorList>
            <person name="Liu C."/>
        </authorList>
    </citation>
    <scope>NUCLEOTIDE SEQUENCE [LARGE SCALE GENOMIC DNA]</scope>
    <source>
        <strain evidence="8 9">28</strain>
    </source>
</reference>
<accession>A0A845QND2</accession>
<dbReference type="InterPro" id="IPR003688">
    <property type="entry name" value="TraG/VirD4"/>
</dbReference>
<evidence type="ECO:0000256" key="4">
    <source>
        <dbReference type="ARBA" id="ARBA00022692"/>
    </source>
</evidence>
<evidence type="ECO:0000256" key="5">
    <source>
        <dbReference type="ARBA" id="ARBA00022989"/>
    </source>
</evidence>
<dbReference type="CDD" id="cd01127">
    <property type="entry name" value="TrwB_TraG_TraD_VirD4"/>
    <property type="match status" value="1"/>
</dbReference>
<evidence type="ECO:0000256" key="1">
    <source>
        <dbReference type="ARBA" id="ARBA00004651"/>
    </source>
</evidence>
<evidence type="ECO:0000256" key="6">
    <source>
        <dbReference type="ARBA" id="ARBA00023136"/>
    </source>
</evidence>
<evidence type="ECO:0000256" key="2">
    <source>
        <dbReference type="ARBA" id="ARBA00008806"/>
    </source>
</evidence>
<evidence type="ECO:0000256" key="3">
    <source>
        <dbReference type="ARBA" id="ARBA00022475"/>
    </source>
</evidence>
<dbReference type="Proteomes" id="UP000446866">
    <property type="component" value="Unassembled WGS sequence"/>
</dbReference>
<dbReference type="PANTHER" id="PTHR37937:SF1">
    <property type="entry name" value="CONJUGATIVE TRANSFER: DNA TRANSPORT"/>
    <property type="match status" value="1"/>
</dbReference>
<organism evidence="8 9">
    <name type="scientific">Anaerotruncus colihominis</name>
    <dbReference type="NCBI Taxonomy" id="169435"/>
    <lineage>
        <taxon>Bacteria</taxon>
        <taxon>Bacillati</taxon>
        <taxon>Bacillota</taxon>
        <taxon>Clostridia</taxon>
        <taxon>Eubacteriales</taxon>
        <taxon>Oscillospiraceae</taxon>
        <taxon>Anaerotruncus</taxon>
    </lineage>
</organism>
<comment type="caution">
    <text evidence="8">The sequence shown here is derived from an EMBL/GenBank/DDBJ whole genome shotgun (WGS) entry which is preliminary data.</text>
</comment>
<gene>
    <name evidence="8" type="ORF">D0435_11280</name>
</gene>
<evidence type="ECO:0000313" key="9">
    <source>
        <dbReference type="Proteomes" id="UP000446866"/>
    </source>
</evidence>
<dbReference type="GO" id="GO:0005886">
    <property type="term" value="C:plasma membrane"/>
    <property type="evidence" value="ECO:0007669"/>
    <property type="project" value="UniProtKB-SubCell"/>
</dbReference>
<dbReference type="InterPro" id="IPR027417">
    <property type="entry name" value="P-loop_NTPase"/>
</dbReference>
<dbReference type="InterPro" id="IPR051539">
    <property type="entry name" value="T4SS-coupling_protein"/>
</dbReference>
<comment type="subcellular location">
    <subcellularLocation>
        <location evidence="1">Cell membrane</location>
        <topology evidence="1">Multi-pass membrane protein</topology>
    </subcellularLocation>
</comment>
<dbReference type="EMBL" id="QXWK01000021">
    <property type="protein sequence ID" value="NBH62233.1"/>
    <property type="molecule type" value="Genomic_DNA"/>
</dbReference>
<dbReference type="Gene3D" id="3.40.50.300">
    <property type="entry name" value="P-loop containing nucleotide triphosphate hydrolases"/>
    <property type="match status" value="1"/>
</dbReference>
<dbReference type="RefSeq" id="WP_160202522.1">
    <property type="nucleotide sequence ID" value="NZ_QXWK01000021.1"/>
</dbReference>
<name>A0A845QND2_9FIRM</name>
<protein>
    <submittedName>
        <fullName evidence="8">Type IV secretory system conjugative DNA transfer family protein</fullName>
    </submittedName>
</protein>
<keyword evidence="6 7" id="KW-0472">Membrane</keyword>
<evidence type="ECO:0000313" key="8">
    <source>
        <dbReference type="EMBL" id="NBH62233.1"/>
    </source>
</evidence>
<keyword evidence="9" id="KW-1185">Reference proteome</keyword>
<keyword evidence="5 7" id="KW-1133">Transmembrane helix</keyword>
<dbReference type="SUPFAM" id="SSF52540">
    <property type="entry name" value="P-loop containing nucleoside triphosphate hydrolases"/>
    <property type="match status" value="1"/>
</dbReference>
<feature type="transmembrane region" description="Helical" evidence="7">
    <location>
        <begin position="12"/>
        <end position="33"/>
    </location>
</feature>
<dbReference type="PANTHER" id="PTHR37937">
    <property type="entry name" value="CONJUGATIVE TRANSFER: DNA TRANSPORT"/>
    <property type="match status" value="1"/>
</dbReference>
<proteinExistence type="inferred from homology"/>
<evidence type="ECO:0000256" key="7">
    <source>
        <dbReference type="SAM" id="Phobius"/>
    </source>
</evidence>
<sequence>MYFSVVDTLESFVWKLVAAGTLIFSWILAITLFSKIYRLHKDGIDWAFSKEHSSGIIFGKKFGQMYISSLEAREGHICILGPSGSGKTSGLLIPTLRNWRGTSFSIDIAGDIEKNVHQAKKLIYQPENLNSTPYNVFYAIDIMEQDADKYEAIEKLAYLLMPELPPRESSASAKFYNQEGRKILTAALLAGYGQGKDFIEICKWVMTSSYQQLFHEIDQSGNELAIQYINSFSGALSENTSGCKQAADFAIKLFATNEYVMNSIRRPKRGEASFDPGKIEIYNVFFVVSDAKLDVYAPLVHLVVAQVLEYFSVRSDEMKQSILLCIDEAASFGKLELTAALRKLRKRRIRIITATQSLNDWIMIYGEAETKAMLGNYAYKVILGANDYETAEFWAKSIGHKKSTRRSFQEGDKGGKVIHTEIKEFAYEPEELGRLRNKLILLYPGGYMMLRKNYYFK</sequence>
<keyword evidence="4 7" id="KW-0812">Transmembrane</keyword>